<feature type="compositionally biased region" description="Polar residues" evidence="1">
    <location>
        <begin position="198"/>
        <end position="218"/>
    </location>
</feature>
<feature type="compositionally biased region" description="Basic and acidic residues" evidence="1">
    <location>
        <begin position="220"/>
        <end position="249"/>
    </location>
</feature>
<reference evidence="2" key="1">
    <citation type="submission" date="2023-03" db="EMBL/GenBank/DDBJ databases">
        <authorList>
            <person name="Julca I."/>
        </authorList>
    </citation>
    <scope>NUCLEOTIDE SEQUENCE</scope>
</reference>
<evidence type="ECO:0000313" key="2">
    <source>
        <dbReference type="EMBL" id="CAI9102672.1"/>
    </source>
</evidence>
<evidence type="ECO:0000313" key="3">
    <source>
        <dbReference type="Proteomes" id="UP001161247"/>
    </source>
</evidence>
<protein>
    <submittedName>
        <fullName evidence="2">OLC1v1000974C1</fullName>
    </submittedName>
</protein>
<feature type="region of interest" description="Disordered" evidence="1">
    <location>
        <begin position="1"/>
        <end position="42"/>
    </location>
</feature>
<dbReference type="AlphaFoldDB" id="A0AAV1D7R2"/>
<keyword evidence="3" id="KW-1185">Reference proteome</keyword>
<dbReference type="Proteomes" id="UP001161247">
    <property type="component" value="Chromosome 4"/>
</dbReference>
<feature type="region of interest" description="Disordered" evidence="1">
    <location>
        <begin position="197"/>
        <end position="255"/>
    </location>
</feature>
<dbReference type="EMBL" id="OX459121">
    <property type="protein sequence ID" value="CAI9102672.1"/>
    <property type="molecule type" value="Genomic_DNA"/>
</dbReference>
<accession>A0AAV1D7R2</accession>
<proteinExistence type="predicted"/>
<name>A0AAV1D7R2_OLDCO</name>
<feature type="compositionally biased region" description="Basic and acidic residues" evidence="1">
    <location>
        <begin position="1"/>
        <end position="10"/>
    </location>
</feature>
<evidence type="ECO:0000256" key="1">
    <source>
        <dbReference type="SAM" id="MobiDB-lite"/>
    </source>
</evidence>
<sequence>MGSRDHRFNEDQWSDSTESPQGSEYSEDRRDGPLRSNADPPWSTPAMRGLVVNMPRRFMERALQRVTHVVIWVRFTGVPMELYDNEAVEMMAAIVGGVEDVEVDTILCAKVWVNIDCPLVPGFYLRGSERRYTRIPQSYFHKYHVAWCPIGWGQPCNGFRCAIMEEGESSTVDPEMGGDRGILQVQGGQRRGVEQLESGTNHLCQSTSSRPPGSSGNHMGNREPRWVSESRSERLPNREQLHHLGELTLERMSQS</sequence>
<organism evidence="2 3">
    <name type="scientific">Oldenlandia corymbosa var. corymbosa</name>
    <dbReference type="NCBI Taxonomy" id="529605"/>
    <lineage>
        <taxon>Eukaryota</taxon>
        <taxon>Viridiplantae</taxon>
        <taxon>Streptophyta</taxon>
        <taxon>Embryophyta</taxon>
        <taxon>Tracheophyta</taxon>
        <taxon>Spermatophyta</taxon>
        <taxon>Magnoliopsida</taxon>
        <taxon>eudicotyledons</taxon>
        <taxon>Gunneridae</taxon>
        <taxon>Pentapetalae</taxon>
        <taxon>asterids</taxon>
        <taxon>lamiids</taxon>
        <taxon>Gentianales</taxon>
        <taxon>Rubiaceae</taxon>
        <taxon>Rubioideae</taxon>
        <taxon>Spermacoceae</taxon>
        <taxon>Hedyotis-Oldenlandia complex</taxon>
        <taxon>Oldenlandia</taxon>
    </lineage>
</organism>
<feature type="compositionally biased region" description="Polar residues" evidence="1">
    <location>
        <begin position="14"/>
        <end position="24"/>
    </location>
</feature>
<gene>
    <name evidence="2" type="ORF">OLC1_LOCUS11983</name>
</gene>